<dbReference type="EMBL" id="OCST01000002">
    <property type="protein sequence ID" value="SOE61186.1"/>
    <property type="molecule type" value="Genomic_DNA"/>
</dbReference>
<feature type="transmembrane region" description="Helical" evidence="1">
    <location>
        <begin position="26"/>
        <end position="48"/>
    </location>
</feature>
<gene>
    <name evidence="2" type="ORF">SAMN06296378_1219</name>
</gene>
<feature type="transmembrane region" description="Helical" evidence="1">
    <location>
        <begin position="54"/>
        <end position="73"/>
    </location>
</feature>
<dbReference type="Proteomes" id="UP000219440">
    <property type="component" value="Unassembled WGS sequence"/>
</dbReference>
<evidence type="ECO:0000256" key="1">
    <source>
        <dbReference type="SAM" id="Phobius"/>
    </source>
</evidence>
<accession>A0A2C8ZAW8</accession>
<keyword evidence="1" id="KW-0812">Transmembrane</keyword>
<dbReference type="AlphaFoldDB" id="A0A2C8ZAW8"/>
<name>A0A2C8ZAW8_9MICO</name>
<reference evidence="2 3" key="1">
    <citation type="submission" date="2017-09" db="EMBL/GenBank/DDBJ databases">
        <authorList>
            <person name="Ehlers B."/>
            <person name="Leendertz F.H."/>
        </authorList>
    </citation>
    <scope>NUCLEOTIDE SEQUENCE [LARGE SCALE GENOMIC DNA]</scope>
    <source>
        <strain evidence="2 3">CGMCC 1.05381</strain>
    </source>
</reference>
<organism evidence="2 3">
    <name type="scientific">Salinibacterium xinjiangense</name>
    <dbReference type="NCBI Taxonomy" id="386302"/>
    <lineage>
        <taxon>Bacteria</taxon>
        <taxon>Bacillati</taxon>
        <taxon>Actinomycetota</taxon>
        <taxon>Actinomycetes</taxon>
        <taxon>Micrococcales</taxon>
        <taxon>Microbacteriaceae</taxon>
        <taxon>Salinibacterium</taxon>
    </lineage>
</organism>
<keyword evidence="3" id="KW-1185">Reference proteome</keyword>
<feature type="transmembrane region" description="Helical" evidence="1">
    <location>
        <begin position="187"/>
        <end position="208"/>
    </location>
</feature>
<proteinExistence type="predicted"/>
<evidence type="ECO:0000313" key="2">
    <source>
        <dbReference type="EMBL" id="SOE61186.1"/>
    </source>
</evidence>
<evidence type="ECO:0000313" key="3">
    <source>
        <dbReference type="Proteomes" id="UP000219440"/>
    </source>
</evidence>
<sequence>MGGMWRLRLRVMRVSDTIRLRPHPSLLSRGLIAAIAFLGPVFLVLYYLTAPEGPWLFIVYLQVAASLLIGIAVSRYFGTAIWVDANGISERGFFRRKTRFDASQVGSVVFVITLYSSLPQGAPQLFICGHEGHQLVRMRGRFWPLAAMDTVMNTLNAPLVRLPQPMTSKEIHGQYPGIGYWFERRPVLAVLLFVVSSVIGGAISILVAELVGPLPGD</sequence>
<keyword evidence="1" id="KW-1133">Transmembrane helix</keyword>
<protein>
    <submittedName>
        <fullName evidence="2">Uncharacterized protein</fullName>
    </submittedName>
</protein>
<keyword evidence="1" id="KW-0472">Membrane</keyword>